<keyword evidence="4" id="KW-1133">Transmembrane helix</keyword>
<sequence length="550" mass="56664">MNDKHDGFSADSPEALGPRTGEPPLPGAQAEAGRQGGTSENPAADIPQGSGPAPEAGRATSEPPEEMAELYAAASAAASEEAAAGSPAGGLEANAAEQTERPSSGSGSETGNVPEAAAGAPYWDSRGAAAPPPQPPAQPPVAPANAVPPPPRGRMSGSLKVFFWILGTLTVGLILAFIVYSALEWDHFHEVPPASSSSQQPGSSSGSDPQASEPGDSQQEPQAPETDPGHVGIEIEPLPGSGQKAADEIYEQLVESVVGVNTTVTSANNQQSGTGQGTGIIATSDGYIITNSHVIYNSRNYAVQVVLHDGSTYDANVVGFDKATDVAILKIDAQGLAPATFGNANEMKVGQEVLAIGNPGGMSYAGSLTGGYISALNRRLGSEDIGYIQTDAAINPGNSGGPLVNMYGQVIGINTSKIVSTQYEGMGFSIPVVTVQEILNDLIHQGYVENRARLGITAQNLGANGSWGSEVSGVLIVTINDESSFSGVAEEGDIITKMDGEDISSLDDLYAILARHRGGDVVTVEIYHDGSLREERITLLEDKGETQQLP</sequence>
<feature type="transmembrane region" description="Helical" evidence="4">
    <location>
        <begin position="161"/>
        <end position="183"/>
    </location>
</feature>
<organism evidence="6 7">
    <name type="scientific">Hydrogeniiclostridium mannosilyticum</name>
    <dbReference type="NCBI Taxonomy" id="2764322"/>
    <lineage>
        <taxon>Bacteria</taxon>
        <taxon>Bacillati</taxon>
        <taxon>Bacillota</taxon>
        <taxon>Clostridia</taxon>
        <taxon>Eubacteriales</taxon>
        <taxon>Acutalibacteraceae</taxon>
        <taxon>Hydrogeniiclostridium</taxon>
    </lineage>
</organism>
<keyword evidence="7" id="KW-1185">Reference proteome</keyword>
<dbReference type="SUPFAM" id="SSF50156">
    <property type="entry name" value="PDZ domain-like"/>
    <property type="match status" value="1"/>
</dbReference>
<keyword evidence="4" id="KW-0472">Membrane</keyword>
<dbReference type="GO" id="GO:0004252">
    <property type="term" value="F:serine-type endopeptidase activity"/>
    <property type="evidence" value="ECO:0007669"/>
    <property type="project" value="InterPro"/>
</dbReference>
<feature type="region of interest" description="Disordered" evidence="3">
    <location>
        <begin position="192"/>
        <end position="238"/>
    </location>
</feature>
<feature type="region of interest" description="Disordered" evidence="3">
    <location>
        <begin position="1"/>
        <end position="149"/>
    </location>
</feature>
<dbReference type="PANTHER" id="PTHR43343">
    <property type="entry name" value="PEPTIDASE S12"/>
    <property type="match status" value="1"/>
</dbReference>
<dbReference type="InterPro" id="IPR001940">
    <property type="entry name" value="Peptidase_S1C"/>
</dbReference>
<dbReference type="Pfam" id="PF13180">
    <property type="entry name" value="PDZ_2"/>
    <property type="match status" value="1"/>
</dbReference>
<dbReference type="RefSeq" id="WP_112332278.1">
    <property type="nucleotide sequence ID" value="NZ_QLYR01000002.1"/>
</dbReference>
<name>A0A328UGJ7_9FIRM</name>
<dbReference type="AlphaFoldDB" id="A0A328UGJ7"/>
<evidence type="ECO:0000256" key="2">
    <source>
        <dbReference type="ARBA" id="ARBA00022801"/>
    </source>
</evidence>
<dbReference type="EMBL" id="QLYR01000002">
    <property type="protein sequence ID" value="RAQ29862.1"/>
    <property type="molecule type" value="Genomic_DNA"/>
</dbReference>
<protein>
    <recommendedName>
        <fullName evidence="5">PDZ domain-containing protein</fullName>
    </recommendedName>
</protein>
<feature type="compositionally biased region" description="Low complexity" evidence="3">
    <location>
        <begin position="69"/>
        <end position="93"/>
    </location>
</feature>
<accession>A0A328UGJ7</accession>
<dbReference type="SMART" id="SM00228">
    <property type="entry name" value="PDZ"/>
    <property type="match status" value="1"/>
</dbReference>
<evidence type="ECO:0000256" key="4">
    <source>
        <dbReference type="SAM" id="Phobius"/>
    </source>
</evidence>
<evidence type="ECO:0000256" key="1">
    <source>
        <dbReference type="ARBA" id="ARBA00022670"/>
    </source>
</evidence>
<reference evidence="6 7" key="1">
    <citation type="submission" date="2018-06" db="EMBL/GenBank/DDBJ databases">
        <title>Noncontiguous genome sequence of Ruminococcaceae bacterium ASD2818.</title>
        <authorList>
            <person name="Chaplin A.V."/>
            <person name="Sokolova S.R."/>
            <person name="Kochetkova T.O."/>
            <person name="Goltsov A.Y."/>
            <person name="Trofimov D.Y."/>
            <person name="Efimov B.A."/>
        </authorList>
    </citation>
    <scope>NUCLEOTIDE SEQUENCE [LARGE SCALE GENOMIC DNA]</scope>
    <source>
        <strain evidence="6 7">ASD2818</strain>
    </source>
</reference>
<dbReference type="PANTHER" id="PTHR43343:SF3">
    <property type="entry name" value="PROTEASE DO-LIKE 8, CHLOROPLASTIC"/>
    <property type="match status" value="1"/>
</dbReference>
<proteinExistence type="predicted"/>
<dbReference type="InterPro" id="IPR009003">
    <property type="entry name" value="Peptidase_S1_PA"/>
</dbReference>
<evidence type="ECO:0000256" key="3">
    <source>
        <dbReference type="SAM" id="MobiDB-lite"/>
    </source>
</evidence>
<dbReference type="Proteomes" id="UP000249377">
    <property type="component" value="Unassembled WGS sequence"/>
</dbReference>
<dbReference type="Gene3D" id="2.40.10.120">
    <property type="match status" value="1"/>
</dbReference>
<dbReference type="SUPFAM" id="SSF50494">
    <property type="entry name" value="Trypsin-like serine proteases"/>
    <property type="match status" value="1"/>
</dbReference>
<evidence type="ECO:0000313" key="7">
    <source>
        <dbReference type="Proteomes" id="UP000249377"/>
    </source>
</evidence>
<dbReference type="PRINTS" id="PR00834">
    <property type="entry name" value="PROTEASES2C"/>
</dbReference>
<comment type="caution">
    <text evidence="6">The sequence shown here is derived from an EMBL/GenBank/DDBJ whole genome shotgun (WGS) entry which is preliminary data.</text>
</comment>
<feature type="compositionally biased region" description="Pro residues" evidence="3">
    <location>
        <begin position="130"/>
        <end position="149"/>
    </location>
</feature>
<dbReference type="InterPro" id="IPR036034">
    <property type="entry name" value="PDZ_sf"/>
</dbReference>
<gene>
    <name evidence="6" type="ORF">DPQ25_06125</name>
</gene>
<evidence type="ECO:0000313" key="6">
    <source>
        <dbReference type="EMBL" id="RAQ29862.1"/>
    </source>
</evidence>
<keyword evidence="1" id="KW-0645">Protease</keyword>
<feature type="compositionally biased region" description="Polar residues" evidence="3">
    <location>
        <begin position="101"/>
        <end position="111"/>
    </location>
</feature>
<dbReference type="Pfam" id="PF13365">
    <property type="entry name" value="Trypsin_2"/>
    <property type="match status" value="1"/>
</dbReference>
<keyword evidence="2" id="KW-0378">Hydrolase</keyword>
<evidence type="ECO:0000259" key="5">
    <source>
        <dbReference type="SMART" id="SM00228"/>
    </source>
</evidence>
<keyword evidence="4" id="KW-0812">Transmembrane</keyword>
<dbReference type="InterPro" id="IPR051201">
    <property type="entry name" value="Chloro_Bact_Ser_Proteases"/>
</dbReference>
<dbReference type="Gene3D" id="2.30.42.10">
    <property type="match status" value="1"/>
</dbReference>
<dbReference type="GO" id="GO:0006508">
    <property type="term" value="P:proteolysis"/>
    <property type="evidence" value="ECO:0007669"/>
    <property type="project" value="UniProtKB-KW"/>
</dbReference>
<feature type="compositionally biased region" description="Low complexity" evidence="3">
    <location>
        <begin position="192"/>
        <end position="212"/>
    </location>
</feature>
<dbReference type="InterPro" id="IPR001478">
    <property type="entry name" value="PDZ"/>
</dbReference>
<feature type="domain" description="PDZ" evidence="5">
    <location>
        <begin position="452"/>
        <end position="530"/>
    </location>
</feature>